<organism evidence="2 3">
    <name type="scientific">Longimonas halophila</name>
    <dbReference type="NCBI Taxonomy" id="1469170"/>
    <lineage>
        <taxon>Bacteria</taxon>
        <taxon>Pseudomonadati</taxon>
        <taxon>Rhodothermota</taxon>
        <taxon>Rhodothermia</taxon>
        <taxon>Rhodothermales</taxon>
        <taxon>Salisaetaceae</taxon>
        <taxon>Longimonas</taxon>
    </lineage>
</organism>
<dbReference type="SUPFAM" id="SSF56925">
    <property type="entry name" value="OMPA-like"/>
    <property type="match status" value="2"/>
</dbReference>
<comment type="caution">
    <text evidence="2">The sequence shown here is derived from an EMBL/GenBank/DDBJ whole genome shotgun (WGS) entry which is preliminary data.</text>
</comment>
<keyword evidence="3" id="KW-1185">Reference proteome</keyword>
<feature type="compositionally biased region" description="Polar residues" evidence="1">
    <location>
        <begin position="438"/>
        <end position="459"/>
    </location>
</feature>
<feature type="region of interest" description="Disordered" evidence="1">
    <location>
        <begin position="579"/>
        <end position="606"/>
    </location>
</feature>
<dbReference type="RefSeq" id="WP_098062831.1">
    <property type="nucleotide sequence ID" value="NZ_PDEP01000011.1"/>
</dbReference>
<evidence type="ECO:0000256" key="1">
    <source>
        <dbReference type="SAM" id="MobiDB-lite"/>
    </source>
</evidence>
<gene>
    <name evidence="2" type="ORF">CRI93_11740</name>
</gene>
<dbReference type="Gene3D" id="2.40.160.20">
    <property type="match status" value="2"/>
</dbReference>
<protein>
    <recommendedName>
        <fullName evidence="4">Outer membrane protein beta-barrel domain-containing protein</fullName>
    </recommendedName>
</protein>
<feature type="compositionally biased region" description="Basic and acidic residues" evidence="1">
    <location>
        <begin position="538"/>
        <end position="552"/>
    </location>
</feature>
<name>A0A2H3NYP7_9BACT</name>
<evidence type="ECO:0000313" key="3">
    <source>
        <dbReference type="Proteomes" id="UP000221024"/>
    </source>
</evidence>
<evidence type="ECO:0008006" key="4">
    <source>
        <dbReference type="Google" id="ProtNLM"/>
    </source>
</evidence>
<evidence type="ECO:0000313" key="2">
    <source>
        <dbReference type="EMBL" id="PEN05769.1"/>
    </source>
</evidence>
<reference evidence="2 3" key="1">
    <citation type="submission" date="2017-10" db="EMBL/GenBank/DDBJ databases">
        <title>Draft genome of Longimonas halophila.</title>
        <authorList>
            <person name="Goh K.M."/>
            <person name="Shamsir M.S."/>
            <person name="Lim S.W."/>
        </authorList>
    </citation>
    <scope>NUCLEOTIDE SEQUENCE [LARGE SCALE GENOMIC DNA]</scope>
    <source>
        <strain evidence="2 3">KCTC 42399</strain>
    </source>
</reference>
<dbReference type="AlphaFoldDB" id="A0A2H3NYP7"/>
<feature type="region of interest" description="Disordered" evidence="1">
    <location>
        <begin position="436"/>
        <end position="460"/>
    </location>
</feature>
<dbReference type="InterPro" id="IPR011250">
    <property type="entry name" value="OMP/PagP_B-barrel"/>
</dbReference>
<feature type="compositionally biased region" description="Basic and acidic residues" evidence="1">
    <location>
        <begin position="579"/>
        <end position="595"/>
    </location>
</feature>
<feature type="region of interest" description="Disordered" evidence="1">
    <location>
        <begin position="371"/>
        <end position="394"/>
    </location>
</feature>
<dbReference type="EMBL" id="PDEP01000011">
    <property type="protein sequence ID" value="PEN05769.1"/>
    <property type="molecule type" value="Genomic_DNA"/>
</dbReference>
<dbReference type="Proteomes" id="UP000221024">
    <property type="component" value="Unassembled WGS sequence"/>
</dbReference>
<sequence length="755" mass="82553">MGYTFSPTVEWFQGENESGLRSELLYGGEVGINLGQYLEIGAEAVYGPNFQTDFSQLDQLAPLDRDVELLRYGARLQANLRTEGLIPYLSMGTGVMQFDTDGVETYRTLYTSGGAGVTYVQNRYRLSVGGSLMGYRYNPAIAFLSSDSGVTTDEETVFTPSLRAGVTLFLGGRPLDQRTNIDASVREQFSGGLRGVRLSLDPFVGRVEWADELGMPKDQTLRGVNAGVRLGSVLSVHGFYARGASGTDLFEDVTGPFEGIQMYGGEARARLIPQPPNRDARISPYIILGGGYLDVLADYDDALPPNTALPEDRFFATSGVGLDVPIGDTFGITGTVRSVFASSQDPTRSDNTDIQANLMYTVGVSFGLGGGSDRRAPSAPVAEEQPVPQADARTESERLAARLDSLEQRVQERQLQDRIERLERLEQSMMAARDSVQRDTLQQMPNASAPARSNLSGESMTVPVPEVGSVYIRFGEGAPEVRRLEPGEQPATSDVSADTISEAIRDALREQTDANADVPLTDADVERTVQQALRELRDQEREADAREERERPVAQQPDTPQTDARVAELRAQLEEMRREMRRQREELERARERADAPATSTTSSDPVQTQAFYRSFVGRPLTSIMPITGFRAGNGPTQYQVGIRADYRTLPSSNFRLMPEIALASSPSTTSLSLTANAAYSFGSGFVQERTGQPLEPYGGLGLGLASARALRLSPVVNVFIGTEYPLGRGALFTEYSTFNLFGTNRLLFGYRIPL</sequence>
<proteinExistence type="predicted"/>
<dbReference type="OrthoDB" id="1010796at2"/>
<accession>A0A2H3NYP7</accession>
<feature type="region of interest" description="Disordered" evidence="1">
    <location>
        <begin position="538"/>
        <end position="564"/>
    </location>
</feature>